<reference evidence="2 3" key="1">
    <citation type="submission" date="2015-11" db="EMBL/GenBank/DDBJ databases">
        <title>Exploring the genomic traits of fungus-feeding bacterial genus Collimonas.</title>
        <authorList>
            <person name="Song C."/>
            <person name="Schmidt R."/>
            <person name="de Jager V."/>
            <person name="Krzyzanowska D."/>
            <person name="Jongedijk E."/>
            <person name="Cankar K."/>
            <person name="Beekwilder J."/>
            <person name="van Veen A."/>
            <person name="de Boer W."/>
            <person name="van Veen J.A."/>
            <person name="Garbeva P."/>
        </authorList>
    </citation>
    <scope>NUCLEOTIDE SEQUENCE [LARGE SCALE GENOMIC DNA]</scope>
    <source>
        <strain evidence="2 3">Ter6</strain>
    </source>
</reference>
<accession>A0A127PCG0</accession>
<dbReference type="OrthoDB" id="8563470at2"/>
<dbReference type="Gene3D" id="3.30.2020.40">
    <property type="entry name" value="Uncharacterised protein PF10387, DUF2442"/>
    <property type="match status" value="1"/>
</dbReference>
<evidence type="ECO:0008006" key="4">
    <source>
        <dbReference type="Google" id="ProtNLM"/>
    </source>
</evidence>
<evidence type="ECO:0000313" key="2">
    <source>
        <dbReference type="EMBL" id="AMO95141.1"/>
    </source>
</evidence>
<evidence type="ECO:0000256" key="1">
    <source>
        <dbReference type="SAM" id="MobiDB-lite"/>
    </source>
</evidence>
<feature type="region of interest" description="Disordered" evidence="1">
    <location>
        <begin position="117"/>
        <end position="141"/>
    </location>
</feature>
<gene>
    <name evidence="2" type="ORF">CFter6_2469</name>
</gene>
<organism evidence="2">
    <name type="scientific">Collimonas fungivorans</name>
    <dbReference type="NCBI Taxonomy" id="158899"/>
    <lineage>
        <taxon>Bacteria</taxon>
        <taxon>Pseudomonadati</taxon>
        <taxon>Pseudomonadota</taxon>
        <taxon>Betaproteobacteria</taxon>
        <taxon>Burkholderiales</taxon>
        <taxon>Oxalobacteraceae</taxon>
        <taxon>Collimonas</taxon>
    </lineage>
</organism>
<dbReference type="InterPro" id="IPR018841">
    <property type="entry name" value="DUF2442"/>
</dbReference>
<dbReference type="Proteomes" id="UP000072421">
    <property type="component" value="Chromosome"/>
</dbReference>
<proteinExistence type="predicted"/>
<dbReference type="PATRIC" id="fig|158899.10.peg.2463"/>
<dbReference type="RefSeq" id="WP_061540021.1">
    <property type="nucleotide sequence ID" value="NZ_CP013232.1"/>
</dbReference>
<sequence>MDITDKAFEAANQRAAAARKTFPAAQEVRYDRRAARIVIVLASGLELAFSPRHVQGLEHGQPAELADAEITPSGLGIHFPQLDADLYLPALLEGFLGSKSWMASEIGKMGGKISTEAKAKAARENGKLGGRPRKIKELKAA</sequence>
<dbReference type="AlphaFoldDB" id="A0A127PCG0"/>
<feature type="compositionally biased region" description="Basic and acidic residues" evidence="1">
    <location>
        <begin position="117"/>
        <end position="126"/>
    </location>
</feature>
<dbReference type="EMBL" id="CP013232">
    <property type="protein sequence ID" value="AMO95141.1"/>
    <property type="molecule type" value="Genomic_DNA"/>
</dbReference>
<protein>
    <recommendedName>
        <fullName evidence="4">DUF2442 domain-containing protein</fullName>
    </recommendedName>
</protein>
<evidence type="ECO:0000313" key="3">
    <source>
        <dbReference type="Proteomes" id="UP000072421"/>
    </source>
</evidence>
<dbReference type="Pfam" id="PF10387">
    <property type="entry name" value="DUF2442"/>
    <property type="match status" value="1"/>
</dbReference>
<name>A0A127PCG0_9BURK</name>